<feature type="non-terminal residue" evidence="1">
    <location>
        <position position="1"/>
    </location>
</feature>
<dbReference type="EMBL" id="ML996699">
    <property type="protein sequence ID" value="KAF2398882.1"/>
    <property type="molecule type" value="Genomic_DNA"/>
</dbReference>
<keyword evidence="2" id="KW-1185">Reference proteome</keyword>
<dbReference type="OrthoDB" id="5397183at2759"/>
<reference evidence="1" key="1">
    <citation type="journal article" date="2020" name="Stud. Mycol.">
        <title>101 Dothideomycetes genomes: a test case for predicting lifestyles and emergence of pathogens.</title>
        <authorList>
            <person name="Haridas S."/>
            <person name="Albert R."/>
            <person name="Binder M."/>
            <person name="Bloem J."/>
            <person name="Labutti K."/>
            <person name="Salamov A."/>
            <person name="Andreopoulos B."/>
            <person name="Baker S."/>
            <person name="Barry K."/>
            <person name="Bills G."/>
            <person name="Bluhm B."/>
            <person name="Cannon C."/>
            <person name="Castanera R."/>
            <person name="Culley D."/>
            <person name="Daum C."/>
            <person name="Ezra D."/>
            <person name="Gonzalez J."/>
            <person name="Henrissat B."/>
            <person name="Kuo A."/>
            <person name="Liang C."/>
            <person name="Lipzen A."/>
            <person name="Lutzoni F."/>
            <person name="Magnuson J."/>
            <person name="Mondo S."/>
            <person name="Nolan M."/>
            <person name="Ohm R."/>
            <person name="Pangilinan J."/>
            <person name="Park H.-J."/>
            <person name="Ramirez L."/>
            <person name="Alfaro M."/>
            <person name="Sun H."/>
            <person name="Tritt A."/>
            <person name="Yoshinaga Y."/>
            <person name="Zwiers L.-H."/>
            <person name="Turgeon B."/>
            <person name="Goodwin S."/>
            <person name="Spatafora J."/>
            <person name="Crous P."/>
            <person name="Grigoriev I."/>
        </authorList>
    </citation>
    <scope>NUCLEOTIDE SEQUENCE</scope>
    <source>
        <strain evidence="1">CBS 262.69</strain>
    </source>
</reference>
<evidence type="ECO:0000313" key="1">
    <source>
        <dbReference type="EMBL" id="KAF2398882.1"/>
    </source>
</evidence>
<dbReference type="Proteomes" id="UP000799640">
    <property type="component" value="Unassembled WGS sequence"/>
</dbReference>
<evidence type="ECO:0000313" key="2">
    <source>
        <dbReference type="Proteomes" id="UP000799640"/>
    </source>
</evidence>
<feature type="non-terminal residue" evidence="1">
    <location>
        <position position="143"/>
    </location>
</feature>
<name>A0A6G1HSA5_9PEZI</name>
<dbReference type="AlphaFoldDB" id="A0A6G1HSA5"/>
<sequence length="143" mass="16493">PFVRPAPPKPVQKRPALAGVTPYTLLRTCFRIGEAFNYGHEAGCDVVVELYARVLWSHRVGVKQLFKFADIFYDQRPPYLEGCYQCWKGNELWDRESQPFLAGDKKLARVIGRMKQTGRGAKLLVFNIWEAEWADIEYSRAIV</sequence>
<proteinExistence type="predicted"/>
<accession>A0A6G1HSA5</accession>
<organism evidence="1 2">
    <name type="scientific">Trichodelitschia bisporula</name>
    <dbReference type="NCBI Taxonomy" id="703511"/>
    <lineage>
        <taxon>Eukaryota</taxon>
        <taxon>Fungi</taxon>
        <taxon>Dikarya</taxon>
        <taxon>Ascomycota</taxon>
        <taxon>Pezizomycotina</taxon>
        <taxon>Dothideomycetes</taxon>
        <taxon>Dothideomycetes incertae sedis</taxon>
        <taxon>Phaeotrichales</taxon>
        <taxon>Phaeotrichaceae</taxon>
        <taxon>Trichodelitschia</taxon>
    </lineage>
</organism>
<gene>
    <name evidence="1" type="ORF">EJ06DRAFT_452012</name>
</gene>
<protein>
    <submittedName>
        <fullName evidence="1">Uncharacterized protein</fullName>
    </submittedName>
</protein>